<reference evidence="13" key="1">
    <citation type="submission" date="2020-05" db="EMBL/GenBank/DDBJ databases">
        <authorList>
            <person name="Chiriac C."/>
            <person name="Salcher M."/>
            <person name="Ghai R."/>
            <person name="Kavagutti S V."/>
        </authorList>
    </citation>
    <scope>NUCLEOTIDE SEQUENCE</scope>
</reference>
<dbReference type="GO" id="GO:0016208">
    <property type="term" value="F:AMP binding"/>
    <property type="evidence" value="ECO:0007669"/>
    <property type="project" value="TreeGrafter"/>
</dbReference>
<sequence length="174" mass="18205">MTSLRPEDFATTPDWPKPGVLFYDIGPVMRDAALLATTTGELIDLSRELVGDVDYVVAPEARGFLFGPALAVALGAGFIPARKPDKLPPKTSSADYALEYGVEQLHIHDHELDGARVLIHDDLLATGGTACALVELMSRAGAVAVGASFVSEIPSLAGREALAELPVAALVTLG</sequence>
<dbReference type="GO" id="GO:0044209">
    <property type="term" value="P:AMP salvage"/>
    <property type="evidence" value="ECO:0007669"/>
    <property type="project" value="UniProtKB-UniPathway"/>
</dbReference>
<dbReference type="GO" id="GO:0002055">
    <property type="term" value="F:adenine binding"/>
    <property type="evidence" value="ECO:0007669"/>
    <property type="project" value="TreeGrafter"/>
</dbReference>
<evidence type="ECO:0000259" key="12">
    <source>
        <dbReference type="Pfam" id="PF00156"/>
    </source>
</evidence>
<dbReference type="InterPro" id="IPR005764">
    <property type="entry name" value="Ade_phspho_trans"/>
</dbReference>
<keyword evidence="8" id="KW-0963">Cytoplasm</keyword>
<dbReference type="InterPro" id="IPR050054">
    <property type="entry name" value="UPRTase/APRTase"/>
</dbReference>
<dbReference type="PANTHER" id="PTHR32315:SF3">
    <property type="entry name" value="ADENINE PHOSPHORIBOSYLTRANSFERASE"/>
    <property type="match status" value="1"/>
</dbReference>
<dbReference type="GO" id="GO:0003999">
    <property type="term" value="F:adenine phosphoribosyltransferase activity"/>
    <property type="evidence" value="ECO:0007669"/>
    <property type="project" value="UniProtKB-EC"/>
</dbReference>
<evidence type="ECO:0000313" key="13">
    <source>
        <dbReference type="EMBL" id="CAB4347127.1"/>
    </source>
</evidence>
<evidence type="ECO:0000256" key="5">
    <source>
        <dbReference type="ARBA" id="ARBA00008391"/>
    </source>
</evidence>
<dbReference type="GO" id="GO:0006168">
    <property type="term" value="P:adenine salvage"/>
    <property type="evidence" value="ECO:0007669"/>
    <property type="project" value="InterPro"/>
</dbReference>
<comment type="function">
    <text evidence="2">Catalyzes a salvage reaction resulting in the formation of AMP, that is energically less costly than de novo synthesis.</text>
</comment>
<keyword evidence="9" id="KW-0328">Glycosyltransferase</keyword>
<keyword evidence="11" id="KW-0660">Purine salvage</keyword>
<comment type="subunit">
    <text evidence="6">Homodimer.</text>
</comment>
<dbReference type="GO" id="GO:0005737">
    <property type="term" value="C:cytoplasm"/>
    <property type="evidence" value="ECO:0007669"/>
    <property type="project" value="UniProtKB-SubCell"/>
</dbReference>
<accession>A0A6J6A252</accession>
<comment type="pathway">
    <text evidence="4">Purine metabolism; AMP biosynthesis via salvage pathway; AMP from adenine: step 1/1.</text>
</comment>
<evidence type="ECO:0000256" key="3">
    <source>
        <dbReference type="ARBA" id="ARBA00004496"/>
    </source>
</evidence>
<dbReference type="PANTHER" id="PTHR32315">
    <property type="entry name" value="ADENINE PHOSPHORIBOSYLTRANSFERASE"/>
    <property type="match status" value="1"/>
</dbReference>
<dbReference type="FunFam" id="3.40.50.2020:FF:000004">
    <property type="entry name" value="Adenine phosphoribosyltransferase"/>
    <property type="match status" value="1"/>
</dbReference>
<comment type="similarity">
    <text evidence="5">Belongs to the purine/pyrimidine phosphoribosyltransferase family.</text>
</comment>
<evidence type="ECO:0000256" key="1">
    <source>
        <dbReference type="ARBA" id="ARBA00000868"/>
    </source>
</evidence>
<evidence type="ECO:0000256" key="11">
    <source>
        <dbReference type="ARBA" id="ARBA00022726"/>
    </source>
</evidence>
<feature type="domain" description="Phosphoribosyltransferase" evidence="12">
    <location>
        <begin position="47"/>
        <end position="146"/>
    </location>
</feature>
<evidence type="ECO:0000256" key="4">
    <source>
        <dbReference type="ARBA" id="ARBA00004659"/>
    </source>
</evidence>
<evidence type="ECO:0000256" key="6">
    <source>
        <dbReference type="ARBA" id="ARBA00011738"/>
    </source>
</evidence>
<evidence type="ECO:0000256" key="10">
    <source>
        <dbReference type="ARBA" id="ARBA00022679"/>
    </source>
</evidence>
<dbReference type="EMBL" id="CAESAO010000192">
    <property type="protein sequence ID" value="CAB4347127.1"/>
    <property type="molecule type" value="Genomic_DNA"/>
</dbReference>
<name>A0A6J6A252_9ZZZZ</name>
<dbReference type="GO" id="GO:0006166">
    <property type="term" value="P:purine ribonucleoside salvage"/>
    <property type="evidence" value="ECO:0007669"/>
    <property type="project" value="UniProtKB-KW"/>
</dbReference>
<dbReference type="InterPro" id="IPR000836">
    <property type="entry name" value="PRTase_dom"/>
</dbReference>
<dbReference type="InterPro" id="IPR029057">
    <property type="entry name" value="PRTase-like"/>
</dbReference>
<protein>
    <recommendedName>
        <fullName evidence="7">adenine phosphoribosyltransferase</fullName>
        <ecNumber evidence="7">2.4.2.7</ecNumber>
    </recommendedName>
</protein>
<evidence type="ECO:0000256" key="9">
    <source>
        <dbReference type="ARBA" id="ARBA00022676"/>
    </source>
</evidence>
<keyword evidence="10" id="KW-0808">Transferase</keyword>
<dbReference type="AlphaFoldDB" id="A0A6J6A252"/>
<dbReference type="CDD" id="cd06223">
    <property type="entry name" value="PRTases_typeI"/>
    <property type="match status" value="1"/>
</dbReference>
<dbReference type="NCBIfam" id="NF002636">
    <property type="entry name" value="PRK02304.1-5"/>
    <property type="match status" value="1"/>
</dbReference>
<dbReference type="HAMAP" id="MF_00004">
    <property type="entry name" value="Aden_phosphoribosyltr"/>
    <property type="match status" value="1"/>
</dbReference>
<evidence type="ECO:0000256" key="7">
    <source>
        <dbReference type="ARBA" id="ARBA00011893"/>
    </source>
</evidence>
<dbReference type="Gene3D" id="3.40.50.2020">
    <property type="match status" value="1"/>
</dbReference>
<dbReference type="UniPathway" id="UPA00588">
    <property type="reaction ID" value="UER00646"/>
</dbReference>
<dbReference type="EC" id="2.4.2.7" evidence="7"/>
<comment type="catalytic activity">
    <reaction evidence="1">
        <text>AMP + diphosphate = 5-phospho-alpha-D-ribose 1-diphosphate + adenine</text>
        <dbReference type="Rhea" id="RHEA:16609"/>
        <dbReference type="ChEBI" id="CHEBI:16708"/>
        <dbReference type="ChEBI" id="CHEBI:33019"/>
        <dbReference type="ChEBI" id="CHEBI:58017"/>
        <dbReference type="ChEBI" id="CHEBI:456215"/>
        <dbReference type="EC" id="2.4.2.7"/>
    </reaction>
</comment>
<evidence type="ECO:0000256" key="8">
    <source>
        <dbReference type="ARBA" id="ARBA00022490"/>
    </source>
</evidence>
<gene>
    <name evidence="13" type="ORF">UFOPK3522_01578</name>
</gene>
<organism evidence="13">
    <name type="scientific">freshwater metagenome</name>
    <dbReference type="NCBI Taxonomy" id="449393"/>
    <lineage>
        <taxon>unclassified sequences</taxon>
        <taxon>metagenomes</taxon>
        <taxon>ecological metagenomes</taxon>
    </lineage>
</organism>
<dbReference type="Pfam" id="PF00156">
    <property type="entry name" value="Pribosyltran"/>
    <property type="match status" value="1"/>
</dbReference>
<dbReference type="SUPFAM" id="SSF53271">
    <property type="entry name" value="PRTase-like"/>
    <property type="match status" value="1"/>
</dbReference>
<comment type="subcellular location">
    <subcellularLocation>
        <location evidence="3">Cytoplasm</location>
    </subcellularLocation>
</comment>
<proteinExistence type="inferred from homology"/>
<evidence type="ECO:0000256" key="2">
    <source>
        <dbReference type="ARBA" id="ARBA00003968"/>
    </source>
</evidence>